<dbReference type="EC" id="4.2.2.n1" evidence="7"/>
<comment type="caution">
    <text evidence="10">The sequence shown here is derived from an EMBL/GenBank/DDBJ whole genome shotgun (WGS) entry which is preliminary data.</text>
</comment>
<dbReference type="AlphaFoldDB" id="U2FUF5"/>
<keyword evidence="10" id="KW-0436">Ligase</keyword>
<comment type="caution">
    <text evidence="7">Lacks conserved residue(s) required for the propagation of feature annotation.</text>
</comment>
<feature type="active site" evidence="7">
    <location>
        <position position="312"/>
    </location>
</feature>
<dbReference type="InterPro" id="IPR008258">
    <property type="entry name" value="Transglycosylase_SLT_dom_1"/>
</dbReference>
<feature type="domain" description="Solute-binding protein family 3/N-terminal" evidence="9">
    <location>
        <begin position="41"/>
        <end position="265"/>
    </location>
</feature>
<evidence type="ECO:0000313" key="11">
    <source>
        <dbReference type="Proteomes" id="UP000006242"/>
    </source>
</evidence>
<dbReference type="InterPro" id="IPR001638">
    <property type="entry name" value="Solute-binding_3/MltF_N"/>
</dbReference>
<dbReference type="eggNOG" id="COG4623">
    <property type="taxonomic scope" value="Bacteria"/>
</dbReference>
<dbReference type="Gene3D" id="1.10.530.10">
    <property type="match status" value="1"/>
</dbReference>
<dbReference type="InterPro" id="IPR023346">
    <property type="entry name" value="Lysozyme-like_dom_sf"/>
</dbReference>
<comment type="catalytic activity">
    <reaction evidence="7">
        <text>Exolytic cleavage of the (1-&gt;4)-beta-glycosidic linkage between N-acetylmuramic acid (MurNAc) and N-acetylglucosamine (GlcNAc) residues in peptidoglycan, from either the reducing or the non-reducing ends of the peptidoglycan chains, with concomitant formation of a 1,6-anhydrobond in the MurNAc residue.</text>
        <dbReference type="EC" id="4.2.2.n1"/>
    </reaction>
</comment>
<evidence type="ECO:0000256" key="4">
    <source>
        <dbReference type="ARBA" id="ARBA00023237"/>
    </source>
</evidence>
<evidence type="ECO:0000256" key="3">
    <source>
        <dbReference type="ARBA" id="ARBA00023136"/>
    </source>
</evidence>
<dbReference type="EMBL" id="AFNV02000025">
    <property type="protein sequence ID" value="ERJ17993.1"/>
    <property type="molecule type" value="Genomic_DNA"/>
</dbReference>
<dbReference type="PANTHER" id="PTHR35936:SF32">
    <property type="entry name" value="MEMBRANE-BOUND LYTIC MUREIN TRANSGLYCOSYLASE F"/>
    <property type="match status" value="1"/>
</dbReference>
<dbReference type="SUPFAM" id="SSF53955">
    <property type="entry name" value="Lysozyme-like"/>
    <property type="match status" value="1"/>
</dbReference>
<dbReference type="Proteomes" id="UP000006242">
    <property type="component" value="Unassembled WGS sequence"/>
</dbReference>
<keyword evidence="3 7" id="KW-0472">Membrane</keyword>
<dbReference type="HAMAP" id="MF_02016">
    <property type="entry name" value="MltF"/>
    <property type="match status" value="1"/>
</dbReference>
<evidence type="ECO:0000259" key="9">
    <source>
        <dbReference type="SMART" id="SM00062"/>
    </source>
</evidence>
<comment type="similarity">
    <text evidence="7">In the C-terminal section; belongs to the transglycosylase Slt family.</text>
</comment>
<dbReference type="GO" id="GO:0008933">
    <property type="term" value="F:peptidoglycan lytic transglycosylase activity"/>
    <property type="evidence" value="ECO:0007669"/>
    <property type="project" value="UniProtKB-UniRule"/>
</dbReference>
<dbReference type="PANTHER" id="PTHR35936">
    <property type="entry name" value="MEMBRANE-BOUND LYTIC MUREIN TRANSGLYCOSYLASE F"/>
    <property type="match status" value="1"/>
</dbReference>
<dbReference type="Pfam" id="PF00497">
    <property type="entry name" value="SBP_bac_3"/>
    <property type="match status" value="1"/>
</dbReference>
<comment type="similarity">
    <text evidence="1">Belongs to the bacterial solute-binding protein 3 family.</text>
</comment>
<dbReference type="Pfam" id="PF01464">
    <property type="entry name" value="SLT"/>
    <property type="match status" value="1"/>
</dbReference>
<dbReference type="SUPFAM" id="SSF53850">
    <property type="entry name" value="Periplasmic binding protein-like II"/>
    <property type="match status" value="1"/>
</dbReference>
<dbReference type="GO" id="GO:0009279">
    <property type="term" value="C:cell outer membrane"/>
    <property type="evidence" value="ECO:0007669"/>
    <property type="project" value="UniProtKB-SubCell"/>
</dbReference>
<keyword evidence="4 7" id="KW-0998">Cell outer membrane</keyword>
<dbReference type="OrthoDB" id="9815002at2"/>
<comment type="function">
    <text evidence="7">Murein-degrading enzyme that degrades murein glycan strands and insoluble, high-molecular weight murein sacculi, with the concomitant formation of a 1,6-anhydromuramoyl product. Lytic transglycosylases (LTs) play an integral role in the metabolism of the peptidoglycan (PG) sacculus. Their lytic action creates space within the PG sacculus to allow for its expansion as well as for the insertion of various structures such as secretion systems and flagella.</text>
</comment>
<keyword evidence="2 7" id="KW-0732">Signal</keyword>
<protein>
    <recommendedName>
        <fullName evidence="7">Membrane-bound lytic murein transglycosylase F</fullName>
        <ecNumber evidence="7">4.2.2.n1</ecNumber>
    </recommendedName>
    <alternativeName>
        <fullName evidence="7">Murein lyase F</fullName>
    </alternativeName>
</protein>
<dbReference type="STRING" id="1033802.SSPSH_003217"/>
<dbReference type="CDD" id="cd13403">
    <property type="entry name" value="MLTF-like"/>
    <property type="match status" value="1"/>
</dbReference>
<comment type="similarity">
    <text evidence="7">In the N-terminal section; belongs to the bacterial solute-binding protein 3 family.</text>
</comment>
<feature type="region of interest" description="LT domain" evidence="7">
    <location>
        <begin position="266"/>
        <end position="492"/>
    </location>
</feature>
<keyword evidence="11" id="KW-1185">Reference proteome</keyword>
<evidence type="ECO:0000256" key="1">
    <source>
        <dbReference type="ARBA" id="ARBA00010333"/>
    </source>
</evidence>
<dbReference type="GO" id="GO:0071555">
    <property type="term" value="P:cell wall organization"/>
    <property type="evidence" value="ECO:0007669"/>
    <property type="project" value="UniProtKB-KW"/>
</dbReference>
<feature type="region of interest" description="Disordered" evidence="8">
    <location>
        <begin position="459"/>
        <end position="492"/>
    </location>
</feature>
<feature type="compositionally biased region" description="Polar residues" evidence="8">
    <location>
        <begin position="472"/>
        <end position="492"/>
    </location>
</feature>
<evidence type="ECO:0000313" key="10">
    <source>
        <dbReference type="EMBL" id="ERJ17993.1"/>
    </source>
</evidence>
<dbReference type="GO" id="GO:0016874">
    <property type="term" value="F:ligase activity"/>
    <property type="evidence" value="ECO:0007669"/>
    <property type="project" value="UniProtKB-KW"/>
</dbReference>
<dbReference type="CDD" id="cd01009">
    <property type="entry name" value="PBP2_YfhD_N"/>
    <property type="match status" value="1"/>
</dbReference>
<dbReference type="NCBIfam" id="NF008112">
    <property type="entry name" value="PRK10859.1"/>
    <property type="match status" value="1"/>
</dbReference>
<dbReference type="GO" id="GO:0009253">
    <property type="term" value="P:peptidoglycan catabolic process"/>
    <property type="evidence" value="ECO:0007669"/>
    <property type="project" value="TreeGrafter"/>
</dbReference>
<keyword evidence="5 7" id="KW-0456">Lyase</keyword>
<evidence type="ECO:0000256" key="7">
    <source>
        <dbReference type="HAMAP-Rule" id="MF_02016"/>
    </source>
</evidence>
<name>U2FUF5_9GAMM</name>
<comment type="domain">
    <text evidence="7">The N-terminal domain does not have lytic activity and probably modulates enzymatic activity. The C-terminal domain is the catalytic active domain.</text>
</comment>
<proteinExistence type="inferred from homology"/>
<gene>
    <name evidence="7" type="primary">mltF</name>
    <name evidence="10" type="ORF">SSPSH_003217</name>
</gene>
<evidence type="ECO:0000256" key="8">
    <source>
        <dbReference type="SAM" id="MobiDB-lite"/>
    </source>
</evidence>
<dbReference type="InterPro" id="IPR023703">
    <property type="entry name" value="MltF"/>
</dbReference>
<reference evidence="10 11" key="2">
    <citation type="journal article" date="2013" name="PLoS ONE">
        <title>INDIGO - INtegrated Data Warehouse of MIcrobial GenOmes with Examples from the Red Sea Extremophiles.</title>
        <authorList>
            <person name="Alam I."/>
            <person name="Antunes A."/>
            <person name="Kamau A.A."/>
            <person name="Ba Alawi W."/>
            <person name="Kalkatawi M."/>
            <person name="Stingl U."/>
            <person name="Bajic V.B."/>
        </authorList>
    </citation>
    <scope>NUCLEOTIDE SEQUENCE [LARGE SCALE GENOMIC DNA]</scope>
    <source>
        <strain evidence="10 11">E1L3A</strain>
    </source>
</reference>
<dbReference type="SMART" id="SM00062">
    <property type="entry name" value="PBPb"/>
    <property type="match status" value="1"/>
</dbReference>
<evidence type="ECO:0000256" key="2">
    <source>
        <dbReference type="ARBA" id="ARBA00022729"/>
    </source>
</evidence>
<reference evidence="10 11" key="1">
    <citation type="journal article" date="2011" name="J. Bacteriol.">
        <title>Genome sequence of Salinisphaera shabanensis, a gammaproteobacterium from the harsh, variable environment of the brine-seawater interface of the Shaban Deep in the Red Sea.</title>
        <authorList>
            <person name="Antunes A."/>
            <person name="Alam I."/>
            <person name="Bajic V.B."/>
            <person name="Stingl U."/>
        </authorList>
    </citation>
    <scope>NUCLEOTIDE SEQUENCE [LARGE SCALE GENOMIC DNA]</scope>
    <source>
        <strain evidence="10 11">E1L3A</strain>
    </source>
</reference>
<sequence>MSGLRELLRLLQLITIAALTLGLATCIERPGLLEQIDTLGTLRVATVNSATTYYLDADGPTGFEYDLIREFAQSLGLRFDMVVMPDQQAVIDAVASGHAHIGVGVAVSEPRREKARFTPPYDEAKLEVVYRVYKHKPRKLADLSGDLVLPAHTAFADWLRANRPDIEFTVDEQANTEELMDRVAAGDLAATIASADIVDMNQRYYPNLRVAFSLDEVRQHTAWAMPGRGDMGGDNTLYNEAIAFLEQVKENGRLHILRDRYFGHVKRLGFVGGHEFARQVDNRLHLWEDYFKRAGEEYGLDWRLLAAIGYQESHWDKNAVSPTTVRGIMMLTRAAASDMNVTNRRDPAQSIDGGARYFVRMLERMPEEIQQPDRTWFALAAYNIGYGHVMDARRLLEDRGRDPNLWVNLRDALPWLTQERYISETRYGYARGHEAATYVGNIRAYFDILTWMTNNRTAQEPPALDEGKSPTAPESETAVENTATISIDSPAF</sequence>
<accession>U2FUF5</accession>
<evidence type="ECO:0000256" key="6">
    <source>
        <dbReference type="ARBA" id="ARBA00023316"/>
    </source>
</evidence>
<comment type="subcellular location">
    <subcellularLocation>
        <location evidence="7">Cell outer membrane</location>
        <topology evidence="7">Peripheral membrane protein</topology>
    </subcellularLocation>
    <text evidence="7">Attached to the inner leaflet of the outer membrane.</text>
</comment>
<evidence type="ECO:0000256" key="5">
    <source>
        <dbReference type="ARBA" id="ARBA00023239"/>
    </source>
</evidence>
<dbReference type="Gene3D" id="3.40.190.10">
    <property type="entry name" value="Periplasmic binding protein-like II"/>
    <property type="match status" value="2"/>
</dbReference>
<dbReference type="GO" id="GO:0016998">
    <property type="term" value="P:cell wall macromolecule catabolic process"/>
    <property type="evidence" value="ECO:0007669"/>
    <property type="project" value="UniProtKB-UniRule"/>
</dbReference>
<dbReference type="RefSeq" id="WP_006915316.1">
    <property type="nucleotide sequence ID" value="NZ_AFNV02000025.1"/>
</dbReference>
<keyword evidence="6 7" id="KW-0961">Cell wall biogenesis/degradation</keyword>
<organism evidence="10 11">
    <name type="scientific">Salinisphaera shabanensis E1L3A</name>
    <dbReference type="NCBI Taxonomy" id="1033802"/>
    <lineage>
        <taxon>Bacteria</taxon>
        <taxon>Pseudomonadati</taxon>
        <taxon>Pseudomonadota</taxon>
        <taxon>Gammaproteobacteria</taxon>
        <taxon>Salinisphaerales</taxon>
        <taxon>Salinisphaeraceae</taxon>
        <taxon>Salinisphaera</taxon>
    </lineage>
</organism>